<accession>N6V933</accession>
<gene>
    <name evidence="2" type="ORF">RHSP_43945</name>
</gene>
<organism evidence="2 3">
    <name type="scientific">Rhizobium freirei PRF 81</name>
    <dbReference type="NCBI Taxonomy" id="363754"/>
    <lineage>
        <taxon>Bacteria</taxon>
        <taxon>Pseudomonadati</taxon>
        <taxon>Pseudomonadota</taxon>
        <taxon>Alphaproteobacteria</taxon>
        <taxon>Hyphomicrobiales</taxon>
        <taxon>Rhizobiaceae</taxon>
        <taxon>Rhizobium/Agrobacterium group</taxon>
        <taxon>Rhizobium</taxon>
    </lineage>
</organism>
<proteinExistence type="predicted"/>
<name>N6V933_9HYPH</name>
<evidence type="ECO:0000313" key="3">
    <source>
        <dbReference type="Proteomes" id="UP000012429"/>
    </source>
</evidence>
<dbReference type="EMBL" id="AQHN01000056">
    <property type="protein sequence ID" value="ENN87512.1"/>
    <property type="molecule type" value="Genomic_DNA"/>
</dbReference>
<sequence length="365" mass="39449">MRRCDKLKVPTYHLKQKGRRIPATPLSSHSPKREPISPSSRSELQFLADHGTQRAEILGEGADAFGELLGCHRVFVHHPAEGLLVDRDLFDRTLVLRRELALQLAFVLGKIVEQVRADRQSVATGQRFDFAGVAERGAHDDRLDVVGLVVVVDVAHRDDARIFLSRVILAGRLLVPVEDAADEGRDQECLGVSAGNSLRLAEQQRQIAVDAFLLQHFGGTDAFPGGGELDEDAITLDAALLVGSDDGAGLGERGLRIERQVGVDFGRNTTGNETGKRCADGDCQTVGNGSRNRFGGTALPLAPSDGFLDRIGEHRRAERLQHDGRVGGAIHRLEARDGLDIAGIGHHGGHGAELVKLGSHNRYPC</sequence>
<evidence type="ECO:0000256" key="1">
    <source>
        <dbReference type="SAM" id="MobiDB-lite"/>
    </source>
</evidence>
<dbReference type="Proteomes" id="UP000012429">
    <property type="component" value="Unassembled WGS sequence"/>
</dbReference>
<dbReference type="STRING" id="363754.RHSP_43945"/>
<comment type="caution">
    <text evidence="2">The sequence shown here is derived from an EMBL/GenBank/DDBJ whole genome shotgun (WGS) entry which is preliminary data.</text>
</comment>
<protein>
    <submittedName>
        <fullName evidence="2">Uncharacterized protein</fullName>
    </submittedName>
</protein>
<reference evidence="2 3" key="1">
    <citation type="journal article" date="2012" name="BMC Genomics">
        <title>Genomic basis of broad host range and environmental adaptability of Rhizobium tropici CIAT 899 and Rhizobium sp. PRF 81 which are used in inoculants for common bean (Phaseolus vulgaris L.).</title>
        <authorList>
            <person name="Ormeno-Orrillo E."/>
            <person name="Menna P."/>
            <person name="Almeida L.G."/>
            <person name="Ollero F.J."/>
            <person name="Nicolas M.F."/>
            <person name="Pains Rodrigues E."/>
            <person name="Shigueyoshi Nakatani A."/>
            <person name="Silva Batista J.S."/>
            <person name="Oliveira Chueire L.M."/>
            <person name="Souza R.C."/>
            <person name="Ribeiro Vasconcelos A.T."/>
            <person name="Megias M."/>
            <person name="Hungria M."/>
            <person name="Martinez-Romero E."/>
        </authorList>
    </citation>
    <scope>NUCLEOTIDE SEQUENCE [LARGE SCALE GENOMIC DNA]</scope>
    <source>
        <strain evidence="2 3">PRF 81</strain>
    </source>
</reference>
<evidence type="ECO:0000313" key="2">
    <source>
        <dbReference type="EMBL" id="ENN87512.1"/>
    </source>
</evidence>
<dbReference type="AlphaFoldDB" id="N6V933"/>
<feature type="region of interest" description="Disordered" evidence="1">
    <location>
        <begin position="18"/>
        <end position="40"/>
    </location>
</feature>
<keyword evidence="3" id="KW-1185">Reference proteome</keyword>